<dbReference type="AlphaFoldDB" id="A0A7X8TU35"/>
<dbReference type="GO" id="GO:0005886">
    <property type="term" value="C:plasma membrane"/>
    <property type="evidence" value="ECO:0007669"/>
    <property type="project" value="UniProtKB-SubCell"/>
</dbReference>
<comment type="subcellular location">
    <subcellularLocation>
        <location evidence="1">Cell inner membrane</location>
        <topology evidence="1">Multi-pass membrane protein</topology>
    </subcellularLocation>
</comment>
<reference evidence="3 4" key="1">
    <citation type="submission" date="2020-04" db="EMBL/GenBank/DDBJ databases">
        <title>Vibrio sp. SM6, a novel species isolated from seawater.</title>
        <authorList>
            <person name="Wang X."/>
        </authorList>
    </citation>
    <scope>NUCLEOTIDE SEQUENCE [LARGE SCALE GENOMIC DNA]</scope>
    <source>
        <strain evidence="3 4">SM6</strain>
    </source>
</reference>
<keyword evidence="2" id="KW-0812">Transmembrane</keyword>
<dbReference type="RefSeq" id="WP_168837628.1">
    <property type="nucleotide sequence ID" value="NZ_JABAIK010000022.1"/>
</dbReference>
<feature type="transmembrane region" description="Helical" evidence="2">
    <location>
        <begin position="96"/>
        <end position="120"/>
    </location>
</feature>
<comment type="caution">
    <text evidence="3">The sequence shown here is derived from an EMBL/GenBank/DDBJ whole genome shotgun (WGS) entry which is preliminary data.</text>
</comment>
<evidence type="ECO:0000313" key="3">
    <source>
        <dbReference type="EMBL" id="NLS14537.1"/>
    </source>
</evidence>
<keyword evidence="2" id="KW-1133">Transmembrane helix</keyword>
<evidence type="ECO:0000256" key="1">
    <source>
        <dbReference type="PIRNR" id="PIRNR016789"/>
    </source>
</evidence>
<dbReference type="PIRSF" id="PIRSF016789">
    <property type="entry name" value="DUF454"/>
    <property type="match status" value="1"/>
</dbReference>
<organism evidence="3 4">
    <name type="scientific">Vibrio agarilyticus</name>
    <dbReference type="NCBI Taxonomy" id="2726741"/>
    <lineage>
        <taxon>Bacteria</taxon>
        <taxon>Pseudomonadati</taxon>
        <taxon>Pseudomonadota</taxon>
        <taxon>Gammaproteobacteria</taxon>
        <taxon>Vibrionales</taxon>
        <taxon>Vibrionaceae</taxon>
        <taxon>Vibrio</taxon>
    </lineage>
</organism>
<feature type="transmembrane region" description="Helical" evidence="2">
    <location>
        <begin position="12"/>
        <end position="33"/>
    </location>
</feature>
<keyword evidence="1 2" id="KW-0472">Membrane</keyword>
<keyword evidence="1" id="KW-1003">Cell membrane</keyword>
<proteinExistence type="predicted"/>
<dbReference type="PANTHER" id="PTHR35813">
    <property type="entry name" value="INNER MEMBRANE PROTEIN YBAN"/>
    <property type="match status" value="1"/>
</dbReference>
<keyword evidence="4" id="KW-1185">Reference proteome</keyword>
<dbReference type="PANTHER" id="PTHR35813:SF1">
    <property type="entry name" value="INNER MEMBRANE PROTEIN YBAN"/>
    <property type="match status" value="1"/>
</dbReference>
<keyword evidence="1" id="KW-0997">Cell inner membrane</keyword>
<dbReference type="Proteomes" id="UP000535589">
    <property type="component" value="Unassembled WGS sequence"/>
</dbReference>
<sequence length="128" mass="14694">MESTITKITMWLFNLAGGLCLFLGLLGLFLPLLPTTPFILLASACWFKGSPRFHIWLHQHKTFGPILMDWQQHRAVAPNVKRKGTVMIVASFAFSIWWVNALWLKLMLLALAACLLSWFLRLPEIEQQ</sequence>
<evidence type="ECO:0000313" key="4">
    <source>
        <dbReference type="Proteomes" id="UP000535589"/>
    </source>
</evidence>
<dbReference type="Pfam" id="PF04304">
    <property type="entry name" value="DUF454"/>
    <property type="match status" value="1"/>
</dbReference>
<accession>A0A7X8TU35</accession>
<dbReference type="EMBL" id="JABAIK010000022">
    <property type="protein sequence ID" value="NLS14537.1"/>
    <property type="molecule type" value="Genomic_DNA"/>
</dbReference>
<name>A0A7X8TU35_9VIBR</name>
<dbReference type="InterPro" id="IPR007401">
    <property type="entry name" value="DUF454"/>
</dbReference>
<gene>
    <name evidence="3" type="ORF">HGP28_16865</name>
</gene>
<protein>
    <recommendedName>
        <fullName evidence="1">Inner membrane protein</fullName>
    </recommendedName>
</protein>
<evidence type="ECO:0000256" key="2">
    <source>
        <dbReference type="SAM" id="Phobius"/>
    </source>
</evidence>